<evidence type="ECO:0000313" key="2">
    <source>
        <dbReference type="EMBL" id="SMG00897.1"/>
    </source>
</evidence>
<dbReference type="Proteomes" id="UP000198460">
    <property type="component" value="Unassembled WGS sequence"/>
</dbReference>
<name>A0A238H796_9BURK</name>
<dbReference type="PROSITE" id="PS51257">
    <property type="entry name" value="PROKAR_LIPOPROTEIN"/>
    <property type="match status" value="1"/>
</dbReference>
<feature type="signal peptide" evidence="1">
    <location>
        <begin position="1"/>
        <end position="33"/>
    </location>
</feature>
<accession>A0A238H796</accession>
<evidence type="ECO:0000256" key="1">
    <source>
        <dbReference type="SAM" id="SignalP"/>
    </source>
</evidence>
<feature type="chain" id="PRO_5012647115" description="Lipoprotein" evidence="1">
    <location>
        <begin position="34"/>
        <end position="120"/>
    </location>
</feature>
<sequence length="120" mass="13074">MEASLMKPIIVRAAPLAAPLATLLAAASLTACVAPPSTTVLSRLPERTSTPATLTPEERKRYDEIDKQVMREQNAAIAAEEAARAMSYYAPPVTYYGGYYGGWGRGWGTGLSYGYPGWWW</sequence>
<reference evidence="2 3" key="1">
    <citation type="submission" date="2017-04" db="EMBL/GenBank/DDBJ databases">
        <authorList>
            <person name="Afonso C.L."/>
            <person name="Miller P.J."/>
            <person name="Scott M.A."/>
            <person name="Spackman E."/>
            <person name="Goraichik I."/>
            <person name="Dimitrov K.M."/>
            <person name="Suarez D.L."/>
            <person name="Swayne D.E."/>
        </authorList>
    </citation>
    <scope>NUCLEOTIDE SEQUENCE [LARGE SCALE GENOMIC DNA]</scope>
    <source>
        <strain evidence="2">LMG 28154</strain>
    </source>
</reference>
<evidence type="ECO:0008006" key="4">
    <source>
        <dbReference type="Google" id="ProtNLM"/>
    </source>
</evidence>
<gene>
    <name evidence="2" type="ORF">BSIN_3878</name>
</gene>
<dbReference type="EMBL" id="FXAN01000063">
    <property type="protein sequence ID" value="SMG00897.1"/>
    <property type="molecule type" value="Genomic_DNA"/>
</dbReference>
<dbReference type="AlphaFoldDB" id="A0A238H796"/>
<protein>
    <recommendedName>
        <fullName evidence="4">Lipoprotein</fullName>
    </recommendedName>
</protein>
<evidence type="ECO:0000313" key="3">
    <source>
        <dbReference type="Proteomes" id="UP000198460"/>
    </source>
</evidence>
<proteinExistence type="predicted"/>
<keyword evidence="1" id="KW-0732">Signal</keyword>
<organism evidence="2 3">
    <name type="scientific">Burkholderia singularis</name>
    <dbReference type="NCBI Taxonomy" id="1503053"/>
    <lineage>
        <taxon>Bacteria</taxon>
        <taxon>Pseudomonadati</taxon>
        <taxon>Pseudomonadota</taxon>
        <taxon>Betaproteobacteria</taxon>
        <taxon>Burkholderiales</taxon>
        <taxon>Burkholderiaceae</taxon>
        <taxon>Burkholderia</taxon>
        <taxon>pseudomallei group</taxon>
    </lineage>
</organism>